<dbReference type="OrthoDB" id="188352at2759"/>
<organism evidence="4">
    <name type="scientific">Diabrotica virgifera virgifera</name>
    <name type="common">western corn rootworm</name>
    <dbReference type="NCBI Taxonomy" id="50390"/>
    <lineage>
        <taxon>Eukaryota</taxon>
        <taxon>Metazoa</taxon>
        <taxon>Ecdysozoa</taxon>
        <taxon>Arthropoda</taxon>
        <taxon>Hexapoda</taxon>
        <taxon>Insecta</taxon>
        <taxon>Pterygota</taxon>
        <taxon>Neoptera</taxon>
        <taxon>Endopterygota</taxon>
        <taxon>Coleoptera</taxon>
        <taxon>Polyphaga</taxon>
        <taxon>Cucujiformia</taxon>
        <taxon>Chrysomeloidea</taxon>
        <taxon>Chrysomelidae</taxon>
        <taxon>Galerucinae</taxon>
        <taxon>Diabroticina</taxon>
        <taxon>Diabroticites</taxon>
        <taxon>Diabrotica</taxon>
    </lineage>
</organism>
<dbReference type="Proteomes" id="UP001652700">
    <property type="component" value="Unplaced"/>
</dbReference>
<dbReference type="PANTHER" id="PTHR33667:SF7">
    <property type="entry name" value="RIKEN CDNA 1810020O05 GENE"/>
    <property type="match status" value="1"/>
</dbReference>
<keyword evidence="3" id="KW-1185">Reference proteome</keyword>
<dbReference type="KEGG" id="dvv:114332519"/>
<sequence length="756" mass="87098">MITFTVSFLLSFPIVKKKKEKKTKEKPKDKPKEKQKEKSKNNLLKNGAKKSLEPEIPNTEFNSTNILSAAHIQYELIPNRCKYDIDVVCWGPVAKIITNDGQIFLFTVINNDRIWVPIRMEHYLDKMSIKEIKKFQPKIINFNIVNNINNAPGLLKNETLFIPTSKVINEETKSFKSRSVFKLVKDDLDSESDQDKKSLEAFMKNIILSCANHPKDDTPVSWLNNVVDYSVFYEAIQNVDSGKLVVNEAIYACSKDDEEPKKANGKDSKNAKKTNNTETKNDKKVKKGKETKSKDTLTVKVPAEIFFTESYMATYRVLAKNSFANNVLVFVSAKNLLSRAQKLALNPLVVKIFKIIDLPAEKVKEHDFDSVYVRYYIPEVLQCRTVAKVIDDTVMFNEAHMHFVDNIPKIRLVQQLEISKLFVEIYGNKIIKQEEQQCSLFGTHSKDFQISKIGPIFEHIEEPETKVTSVLLAVSTFDISSLAHNVWDFREAAQCHEPYLNISRNFVYDEIRYIDIKTVNEINLKPEKRDESLSEKTLLEFGTTVCVEVYLMAPQAPALVYHHAQNTFKRIFFILNEESFAKKIYNALVTYNSAIQTANNKDILTGFLLDNGNNYFFYIEGLAIGFILSLWHMVEETCPMEGQEYGADNKPICKGKVFFNTDNAFEKRLYSHFLPVGIYIINLKFPLQDILAIPGIYCRNNIPKPCLQALIKLCSLFHARYYKEVFQQNLLPLPQELVSLNLEWGVPLRWKENVFY</sequence>
<accession>A0A6P7FPM7</accession>
<gene>
    <name evidence="4" type="primary">LOC114332519</name>
</gene>
<dbReference type="AlphaFoldDB" id="A0A6P7FPM7"/>
<reference evidence="2" key="2">
    <citation type="submission" date="2025-05" db="UniProtKB">
        <authorList>
            <consortium name="EnsemblMetazoa"/>
        </authorList>
    </citation>
    <scope>IDENTIFICATION</scope>
</reference>
<dbReference type="InParanoid" id="A0A6P7FPM7"/>
<name>A0A6P7FPM7_DIAVI</name>
<feature type="region of interest" description="Disordered" evidence="1">
    <location>
        <begin position="257"/>
        <end position="291"/>
    </location>
</feature>
<evidence type="ECO:0000313" key="3">
    <source>
        <dbReference type="Proteomes" id="UP001652700"/>
    </source>
</evidence>
<evidence type="ECO:0000313" key="2">
    <source>
        <dbReference type="EnsemblMetazoa" id="XP_028138161.1"/>
    </source>
</evidence>
<proteinExistence type="predicted"/>
<protein>
    <submittedName>
        <fullName evidence="4">Uncharacterized protein LOC114332519</fullName>
    </submittedName>
</protein>
<feature type="region of interest" description="Disordered" evidence="1">
    <location>
        <begin position="18"/>
        <end position="56"/>
    </location>
</feature>
<dbReference type="PANTHER" id="PTHR33667">
    <property type="entry name" value="SI:DKEY-57N24.6"/>
    <property type="match status" value="1"/>
</dbReference>
<evidence type="ECO:0000313" key="4">
    <source>
        <dbReference type="RefSeq" id="XP_028138161.1"/>
    </source>
</evidence>
<dbReference type="EnsemblMetazoa" id="XM_028282360.2">
    <property type="protein sequence ID" value="XP_028138161.1"/>
    <property type="gene ID" value="LOC114332519"/>
</dbReference>
<reference evidence="4" key="1">
    <citation type="submission" date="2025-04" db="UniProtKB">
        <authorList>
            <consortium name="RefSeq"/>
        </authorList>
    </citation>
    <scope>IDENTIFICATION</scope>
    <source>
        <tissue evidence="4">Whole insect</tissue>
    </source>
</reference>
<dbReference type="RefSeq" id="XP_028138161.1">
    <property type="nucleotide sequence ID" value="XM_028282360.1"/>
</dbReference>
<evidence type="ECO:0000256" key="1">
    <source>
        <dbReference type="SAM" id="MobiDB-lite"/>
    </source>
</evidence>
<dbReference type="GeneID" id="114332519"/>
<feature type="compositionally biased region" description="Basic and acidic residues" evidence="1">
    <location>
        <begin position="257"/>
        <end position="270"/>
    </location>
</feature>
<feature type="compositionally biased region" description="Basic and acidic residues" evidence="1">
    <location>
        <begin position="22"/>
        <end position="40"/>
    </location>
</feature>